<keyword evidence="2" id="KW-1185">Reference proteome</keyword>
<evidence type="ECO:0008006" key="3">
    <source>
        <dbReference type="Google" id="ProtNLM"/>
    </source>
</evidence>
<evidence type="ECO:0000313" key="2">
    <source>
        <dbReference type="Proteomes" id="UP000608154"/>
    </source>
</evidence>
<dbReference type="RefSeq" id="WP_229736440.1">
    <property type="nucleotide sequence ID" value="NZ_BMHK01000031.1"/>
</dbReference>
<protein>
    <recommendedName>
        <fullName evidence="3">Ava_C0101 and related proteins</fullName>
    </recommendedName>
</protein>
<sequence>MAMAIAKEAWPDLEYPAWQDTALTLQLWTQIIGKIRLSLTPWRNHGWHVPLYITARGLGTSAISARSATFDIEFDFVDHLLVSRRNSGTVHTIELKPMTVASFYGEVMAAMAALDVPVHINLMPNEVPDPIAFDEDDVHASYDAGAVNRFWQVLVQVDRVFRLFQTGFLGKVSPVHFFWGSFDLAVTRFSGRGAPLHPGGVPRLPDRVTREAYSHEVSSAGFWPGSDAYPQAAFYSYAYPEPPGFHTAKVPEEAAFDETLGEFVLPYAAVCGATNPDALLLDFLSTTYAAAADNGGWDRAALECPLGSPGRPRSV</sequence>
<accession>A0A916TXF4</accession>
<proteinExistence type="predicted"/>
<dbReference type="InterPro" id="IPR046038">
    <property type="entry name" value="DUF5996"/>
</dbReference>
<reference evidence="1" key="1">
    <citation type="journal article" date="2014" name="Int. J. Syst. Evol. Microbiol.">
        <title>Complete genome sequence of Corynebacterium casei LMG S-19264T (=DSM 44701T), isolated from a smear-ripened cheese.</title>
        <authorList>
            <consortium name="US DOE Joint Genome Institute (JGI-PGF)"/>
            <person name="Walter F."/>
            <person name="Albersmeier A."/>
            <person name="Kalinowski J."/>
            <person name="Ruckert C."/>
        </authorList>
    </citation>
    <scope>NUCLEOTIDE SEQUENCE</scope>
    <source>
        <strain evidence="1">CGMCC 1.15095</strain>
    </source>
</reference>
<dbReference type="EMBL" id="BMHK01000031">
    <property type="protein sequence ID" value="GGC11771.1"/>
    <property type="molecule type" value="Genomic_DNA"/>
</dbReference>
<evidence type="ECO:0000313" key="1">
    <source>
        <dbReference type="EMBL" id="GGC11771.1"/>
    </source>
</evidence>
<comment type="caution">
    <text evidence="1">The sequence shown here is derived from an EMBL/GenBank/DDBJ whole genome shotgun (WGS) entry which is preliminary data.</text>
</comment>
<name>A0A916TXF4_9SPHN</name>
<organism evidence="1 2">
    <name type="scientific">Novosphingobium endophyticum</name>
    <dbReference type="NCBI Taxonomy" id="1955250"/>
    <lineage>
        <taxon>Bacteria</taxon>
        <taxon>Pseudomonadati</taxon>
        <taxon>Pseudomonadota</taxon>
        <taxon>Alphaproteobacteria</taxon>
        <taxon>Sphingomonadales</taxon>
        <taxon>Sphingomonadaceae</taxon>
        <taxon>Novosphingobium</taxon>
    </lineage>
</organism>
<dbReference type="Proteomes" id="UP000608154">
    <property type="component" value="Unassembled WGS sequence"/>
</dbReference>
<gene>
    <name evidence="1" type="ORF">GCM10011494_33230</name>
</gene>
<dbReference type="AlphaFoldDB" id="A0A916TXF4"/>
<dbReference type="Pfam" id="PF19459">
    <property type="entry name" value="DUF5996"/>
    <property type="match status" value="1"/>
</dbReference>
<reference evidence="1" key="2">
    <citation type="submission" date="2020-09" db="EMBL/GenBank/DDBJ databases">
        <authorList>
            <person name="Sun Q."/>
            <person name="Zhou Y."/>
        </authorList>
    </citation>
    <scope>NUCLEOTIDE SEQUENCE</scope>
    <source>
        <strain evidence="1">CGMCC 1.15095</strain>
    </source>
</reference>